<accession>A0A1H8G6K6</accession>
<dbReference type="Pfam" id="PF13289">
    <property type="entry name" value="SIR2_2"/>
    <property type="match status" value="1"/>
</dbReference>
<sequence length="1167" mass="132440">MPQLGPLQIPYNLIDAIRDDRLVIFAGAGVSVGPPANLPDFLNLAGEIARSSALSRIEHEPVDHFLGRLQHQGVRVHQEVANLLSDPASEPTALHLDLIRIFRSPENVRLVTTNFDLHFATAAQTVFGRPPDIYSAPALPLGRDFRGLVHVHGVLKRPKEIVLTDADFGRAYLTEGWARRFLLDVFRTYTVLFVGYSHSDVVMKYLARALPVKGPGERYALTEEDGNWRLYGISPILFQKATQENTYQELYDGIQCLADRAARGVLDWQTRLTEIGSQLPPEDARTISEIEEGLREVHTTRFLLNSARKSEWPAWLNTRNQLSKLFDNASLNDRDKLLVEWLANNYVIDHAHEVIRLIVNNKMRLNPECWWAFGRALALDEQKELSANTLSQWVSILLACTPAYPHPHLLEWLATRCGKQGCIPLAMEVFLFMASCRLSIKAGYKHEGEEESPRFELNTPLKGEHFNLNEVWENQLKPNLELIAQPLLSGIVRKLEEIHYIRQAWNTGRYDWGDHTWDRSAIEPHEQDRYPDPMDVLIDAGRDTLEWLASHKPILLESWMEQLIVSEVPLLRRLAIHASIVHPNKSADEKLTWLLTQVGLYLLAEHHEVYRAAAQAYPKASKGMRETLINAVIQHEVSDAAGVIIVERTARERFNWLDWLKQADPACPLIEEALAPIRAEYPHWIPRDYPDLEHRVCSGEWAMESPWTVEQILAQPPSEQLEDLLSFKGSFFDGPNREGLLLVIQEACKRCSPWAFALDVALSVRTQWDSDLWASLITGLTEAQLEPDEWKVLLKSVAREELQSRYAREVADLLCALMRDQDQPVMPVVLEEAQIVASDLWRILPREDEEDVETDWLIRAINHPGGILIKFWIGALSQRLRGETCEELSLPDSDLELFTSVVEDGSVVGGMGRAVLASQAGFLFRVDEKWTREHVIPLFTSGDLSKFKQAWDGFLTWGNLYGSFAEALKPAFLAAATKLNTEAIGNRRRFVELFAVLAAFHIDNPASDLLPVLLHHGSADDRNSFAYRLGVLLRHASALTRQSLWDRWIYGYWKNRLTSTSVPPTETEMATMLNWLPHLDELFPAGVNLAVSAPLTRLEHCNLVHELRKSDLLTRFPADIAKLLIYLCPLLPAYHQADVLAIVDRLSALETSLKRELDESLARAGFI</sequence>
<evidence type="ECO:0000313" key="2">
    <source>
        <dbReference type="EMBL" id="SEN39385.1"/>
    </source>
</evidence>
<dbReference type="SUPFAM" id="SSF52467">
    <property type="entry name" value="DHS-like NAD/FAD-binding domain"/>
    <property type="match status" value="1"/>
</dbReference>
<dbReference type="AlphaFoldDB" id="A0A1H8G6K6"/>
<reference evidence="2 3" key="1">
    <citation type="submission" date="2016-10" db="EMBL/GenBank/DDBJ databases">
        <authorList>
            <person name="de Groot N.N."/>
        </authorList>
    </citation>
    <scope>NUCLEOTIDE SEQUENCE [LARGE SCALE GENOMIC DNA]</scope>
    <source>
        <strain evidence="2 3">Nl18</strain>
    </source>
</reference>
<dbReference type="RefSeq" id="WP_074745336.1">
    <property type="nucleotide sequence ID" value="NZ_FOCT01000004.1"/>
</dbReference>
<dbReference type="EMBL" id="FOCT01000004">
    <property type="protein sequence ID" value="SEN39385.1"/>
    <property type="molecule type" value="Genomic_DNA"/>
</dbReference>
<evidence type="ECO:0000313" key="3">
    <source>
        <dbReference type="Proteomes" id="UP000183898"/>
    </source>
</evidence>
<dbReference type="Pfam" id="PF13212">
    <property type="entry name" value="DUF4020"/>
    <property type="match status" value="1"/>
</dbReference>
<protein>
    <recommendedName>
        <fullName evidence="1">DUF4020 domain-containing protein</fullName>
    </recommendedName>
</protein>
<organism evidence="2 3">
    <name type="scientific">Nitrosospira multiformis</name>
    <dbReference type="NCBI Taxonomy" id="1231"/>
    <lineage>
        <taxon>Bacteria</taxon>
        <taxon>Pseudomonadati</taxon>
        <taxon>Pseudomonadota</taxon>
        <taxon>Betaproteobacteria</taxon>
        <taxon>Nitrosomonadales</taxon>
        <taxon>Nitrosomonadaceae</taxon>
        <taxon>Nitrosospira</taxon>
    </lineage>
</organism>
<gene>
    <name evidence="2" type="ORF">SAMN05216404_104106</name>
</gene>
<proteinExistence type="predicted"/>
<dbReference type="InterPro" id="IPR025093">
    <property type="entry name" value="DUF4020"/>
</dbReference>
<feature type="domain" description="DUF4020" evidence="1">
    <location>
        <begin position="1010"/>
        <end position="1127"/>
    </location>
</feature>
<evidence type="ECO:0000259" key="1">
    <source>
        <dbReference type="Pfam" id="PF13212"/>
    </source>
</evidence>
<dbReference type="Proteomes" id="UP000183898">
    <property type="component" value="Unassembled WGS sequence"/>
</dbReference>
<dbReference type="InterPro" id="IPR029035">
    <property type="entry name" value="DHS-like_NAD/FAD-binding_dom"/>
</dbReference>
<name>A0A1H8G6K6_9PROT</name>